<dbReference type="PANTHER" id="PTHR43008">
    <property type="entry name" value="BENZIL REDUCTASE"/>
    <property type="match status" value="1"/>
</dbReference>
<dbReference type="PANTHER" id="PTHR43008:SF4">
    <property type="entry name" value="CHAIN DEHYDROGENASE, PUTATIVE (AFU_ORTHOLOGUE AFUA_4G08710)-RELATED"/>
    <property type="match status" value="1"/>
</dbReference>
<reference evidence="3 4" key="1">
    <citation type="submission" date="2015-06" db="EMBL/GenBank/DDBJ databases">
        <title>Draft genome of the ant-associated black yeast Phialophora attae CBS 131958.</title>
        <authorList>
            <person name="Moreno L.F."/>
            <person name="Stielow B.J."/>
            <person name="de Hoog S."/>
            <person name="Vicente V.A."/>
            <person name="Weiss V.A."/>
            <person name="de Vries M."/>
            <person name="Cruz L.M."/>
            <person name="Souza E.M."/>
        </authorList>
    </citation>
    <scope>NUCLEOTIDE SEQUENCE [LARGE SCALE GENOMIC DNA]</scope>
    <source>
        <strain evidence="3 4">CBS 131958</strain>
    </source>
</reference>
<dbReference type="Proteomes" id="UP000038010">
    <property type="component" value="Unassembled WGS sequence"/>
</dbReference>
<dbReference type="OrthoDB" id="1933717at2759"/>
<dbReference type="EMBL" id="LFJN01000013">
    <property type="protein sequence ID" value="KPI39960.1"/>
    <property type="molecule type" value="Genomic_DNA"/>
</dbReference>
<dbReference type="PRINTS" id="PR00081">
    <property type="entry name" value="GDHRDH"/>
</dbReference>
<dbReference type="GO" id="GO:0016616">
    <property type="term" value="F:oxidoreductase activity, acting on the CH-OH group of donors, NAD or NADP as acceptor"/>
    <property type="evidence" value="ECO:0007669"/>
    <property type="project" value="UniProtKB-ARBA"/>
</dbReference>
<accession>A0A0N1HTN7</accession>
<evidence type="ECO:0000256" key="2">
    <source>
        <dbReference type="ARBA" id="ARBA00023002"/>
    </source>
</evidence>
<keyword evidence="2" id="KW-0560">Oxidoreductase</keyword>
<dbReference type="Pfam" id="PF00106">
    <property type="entry name" value="adh_short"/>
    <property type="match status" value="1"/>
</dbReference>
<comment type="similarity">
    <text evidence="1">Belongs to the short-chain dehydrogenases/reductases (SDR) family.</text>
</comment>
<dbReference type="AlphaFoldDB" id="A0A0N1HTN7"/>
<protein>
    <submittedName>
        <fullName evidence="3">Versicolorin</fullName>
    </submittedName>
</protein>
<sequence>MTSSDMGRGSTLPTSNPPQYTPFNVVVTGAGKGLGRAISLAYAQSGVTGICISSRTQSDLDSLEQEMLAIAPQLDVFSRICDTSDPSAVSALSIACAEHFEDQIDVVVANAGIISKYLDDDSPTDRRLPKGIIEDDDFLRVTSINYLGSYYTAKYFTPLLLKRKIPGDSSDADLVRAFVVITSLAGHVPQSAATPVAYNVSKLANNRMVECMANDHGKEGLLAYAVHPGEVVTPQTLRHSVKKGDMWDTMLQTDVGLCGGFLTWLTRSRREWLSGRYLSVHWDVDELEKKRDEIVEGDKLKFRMVT</sequence>
<keyword evidence="4" id="KW-1185">Reference proteome</keyword>
<evidence type="ECO:0000256" key="1">
    <source>
        <dbReference type="ARBA" id="ARBA00006484"/>
    </source>
</evidence>
<evidence type="ECO:0000313" key="4">
    <source>
        <dbReference type="Proteomes" id="UP000038010"/>
    </source>
</evidence>
<dbReference type="SUPFAM" id="SSF51735">
    <property type="entry name" value="NAD(P)-binding Rossmann-fold domains"/>
    <property type="match status" value="1"/>
</dbReference>
<comment type="caution">
    <text evidence="3">The sequence shown here is derived from an EMBL/GenBank/DDBJ whole genome shotgun (WGS) entry which is preliminary data.</text>
</comment>
<dbReference type="InterPro" id="IPR036291">
    <property type="entry name" value="NAD(P)-bd_dom_sf"/>
</dbReference>
<dbReference type="GO" id="GO:0050664">
    <property type="term" value="F:oxidoreductase activity, acting on NAD(P)H, oxygen as acceptor"/>
    <property type="evidence" value="ECO:0007669"/>
    <property type="project" value="TreeGrafter"/>
</dbReference>
<proteinExistence type="inferred from homology"/>
<organism evidence="3 4">
    <name type="scientific">Cyphellophora attinorum</name>
    <dbReference type="NCBI Taxonomy" id="1664694"/>
    <lineage>
        <taxon>Eukaryota</taxon>
        <taxon>Fungi</taxon>
        <taxon>Dikarya</taxon>
        <taxon>Ascomycota</taxon>
        <taxon>Pezizomycotina</taxon>
        <taxon>Eurotiomycetes</taxon>
        <taxon>Chaetothyriomycetidae</taxon>
        <taxon>Chaetothyriales</taxon>
        <taxon>Cyphellophoraceae</taxon>
        <taxon>Cyphellophora</taxon>
    </lineage>
</organism>
<dbReference type="RefSeq" id="XP_017999923.1">
    <property type="nucleotide sequence ID" value="XM_018140311.1"/>
</dbReference>
<dbReference type="InterPro" id="IPR002347">
    <property type="entry name" value="SDR_fam"/>
</dbReference>
<evidence type="ECO:0000313" key="3">
    <source>
        <dbReference type="EMBL" id="KPI39960.1"/>
    </source>
</evidence>
<dbReference type="STRING" id="1664694.A0A0N1HTN7"/>
<dbReference type="VEuPathDB" id="FungiDB:AB675_11462"/>
<dbReference type="GeneID" id="28732192"/>
<gene>
    <name evidence="3" type="ORF">AB675_11462</name>
</gene>
<name>A0A0N1HTN7_9EURO</name>
<dbReference type="CDD" id="cd05233">
    <property type="entry name" value="SDR_c"/>
    <property type="match status" value="1"/>
</dbReference>
<dbReference type="Gene3D" id="3.40.50.720">
    <property type="entry name" value="NAD(P)-binding Rossmann-like Domain"/>
    <property type="match status" value="1"/>
</dbReference>